<name>A0A1Y6E9W5_9GAMM</name>
<dbReference type="Proteomes" id="UP000194450">
    <property type="component" value="Unassembled WGS sequence"/>
</dbReference>
<evidence type="ECO:0000313" key="3">
    <source>
        <dbReference type="Proteomes" id="UP000194450"/>
    </source>
</evidence>
<dbReference type="AlphaFoldDB" id="A0A1Y6E9W5"/>
<accession>A0A1Y6E9W5</accession>
<dbReference type="RefSeq" id="WP_086433450.1">
    <property type="nucleotide sequence ID" value="NZ_FXWH01000001.1"/>
</dbReference>
<organism evidence="2 3">
    <name type="scientific">Pseudidiomarina planktonica</name>
    <dbReference type="NCBI Taxonomy" id="1323738"/>
    <lineage>
        <taxon>Bacteria</taxon>
        <taxon>Pseudomonadati</taxon>
        <taxon>Pseudomonadota</taxon>
        <taxon>Gammaproteobacteria</taxon>
        <taxon>Alteromonadales</taxon>
        <taxon>Idiomarinaceae</taxon>
        <taxon>Pseudidiomarina</taxon>
    </lineage>
</organism>
<reference evidence="3" key="1">
    <citation type="submission" date="2017-04" db="EMBL/GenBank/DDBJ databases">
        <authorList>
            <person name="Varghese N."/>
            <person name="Submissions S."/>
        </authorList>
    </citation>
    <scope>NUCLEOTIDE SEQUENCE [LARGE SCALE GENOMIC DNA]</scope>
</reference>
<dbReference type="EMBL" id="FXWH01000001">
    <property type="protein sequence ID" value="SMQ59385.1"/>
    <property type="molecule type" value="Genomic_DNA"/>
</dbReference>
<proteinExistence type="predicted"/>
<protein>
    <submittedName>
        <fullName evidence="2">Zinc dependent phospholipase C</fullName>
    </submittedName>
</protein>
<evidence type="ECO:0000313" key="2">
    <source>
        <dbReference type="EMBL" id="SMQ59385.1"/>
    </source>
</evidence>
<evidence type="ECO:0000259" key="1">
    <source>
        <dbReference type="Pfam" id="PF00882"/>
    </source>
</evidence>
<keyword evidence="3" id="KW-1185">Reference proteome</keyword>
<dbReference type="Pfam" id="PF00882">
    <property type="entry name" value="Zn_dep_PLPC"/>
    <property type="match status" value="1"/>
</dbReference>
<dbReference type="InterPro" id="IPR029002">
    <property type="entry name" value="PLPC/GPLD1"/>
</dbReference>
<feature type="domain" description="Phospholipase C/D" evidence="1">
    <location>
        <begin position="7"/>
        <end position="179"/>
    </location>
</feature>
<dbReference type="OrthoDB" id="8451635at2"/>
<sequence>MPGAFAHITAANLAFAGTNSLDQIAIPNSARLILSQNIKFTELGCVSPDYPYLVLGNSVQNKWADLMHYEHTGELIKELARRCKEMNGKPQEKVFAWLCGYISHVIADITIHPVVEMKVGEYEQNQSDHRTCEMNQDTYIWKRLNLGQIGVADRVKLNIGDCVDRSGDIDPDIQSIWEAGLLEVHPSYAREAPPQMSDWHNGFQRVVDNAEEGYRRLFKWARHVSAALGAGIAYPTPEELEMTYIEDLDTPKGKMHYDDIFDLAVSNIQQYVGYLGRYVFSDGSLDEFKNWNLDNGKDEHQELTAWL</sequence>
<gene>
    <name evidence="2" type="ORF">SAMN06297229_0258</name>
</gene>